<evidence type="ECO:0000313" key="1">
    <source>
        <dbReference type="EMBL" id="VEA69472.1"/>
    </source>
</evidence>
<dbReference type="EMBL" id="LR134155">
    <property type="protein sequence ID" value="VEA69472.1"/>
    <property type="molecule type" value="Genomic_DNA"/>
</dbReference>
<dbReference type="Proteomes" id="UP000271603">
    <property type="component" value="Chromosome"/>
</dbReference>
<accession>A0A3S5DEZ2</accession>
<proteinExistence type="predicted"/>
<dbReference type="AlphaFoldDB" id="A0A3S5DEZ2"/>
<organism evidence="1 2">
    <name type="scientific">Serratia rubidaea</name>
    <name type="common">Serratia marinorubra</name>
    <dbReference type="NCBI Taxonomy" id="61652"/>
    <lineage>
        <taxon>Bacteria</taxon>
        <taxon>Pseudomonadati</taxon>
        <taxon>Pseudomonadota</taxon>
        <taxon>Gammaproteobacteria</taxon>
        <taxon>Enterobacterales</taxon>
        <taxon>Yersiniaceae</taxon>
        <taxon>Serratia</taxon>
    </lineage>
</organism>
<sequence length="189" mass="19924">MPPPVGAAPRRTLRKSWRATGCRWLASAIFAVGLVSASSSTSTPSANRPSYSPSRTLPIIKHALPFIIAPQYQNYNAPAVTACPAPVPAGATCRSSDSATPGARCPIAPQLLIAYSQPGHLLQPQPQTGLPKAHFIIDPDAQFIKGGSRRCALLPCSSNIWVCVGSTVHPGRSASRSPNSQALRHICRA</sequence>
<reference evidence="1 2" key="1">
    <citation type="submission" date="2018-12" db="EMBL/GenBank/DDBJ databases">
        <authorList>
            <consortium name="Pathogen Informatics"/>
        </authorList>
    </citation>
    <scope>NUCLEOTIDE SEQUENCE [LARGE SCALE GENOMIC DNA]</scope>
    <source>
        <strain evidence="1 2">NCTC9419</strain>
    </source>
</reference>
<name>A0A3S5DEZ2_SERRU</name>
<gene>
    <name evidence="1" type="ORF">NCTC9419_00956</name>
</gene>
<evidence type="ECO:0000313" key="2">
    <source>
        <dbReference type="Proteomes" id="UP000271603"/>
    </source>
</evidence>
<protein>
    <submittedName>
        <fullName evidence="1">Uncharacterized protein</fullName>
    </submittedName>
</protein>